<comment type="caution">
    <text evidence="2">The sequence shown here is derived from an EMBL/GenBank/DDBJ whole genome shotgun (WGS) entry which is preliminary data.</text>
</comment>
<dbReference type="OrthoDB" id="5954035at2759"/>
<dbReference type="PANTHER" id="PTHR10794">
    <property type="entry name" value="ABHYDROLASE DOMAIN-CONTAINING PROTEIN"/>
    <property type="match status" value="1"/>
</dbReference>
<keyword evidence="3" id="KW-1185">Reference proteome</keyword>
<dbReference type="GO" id="GO:0051792">
    <property type="term" value="P:medium-chain fatty acid biosynthetic process"/>
    <property type="evidence" value="ECO:0007669"/>
    <property type="project" value="TreeGrafter"/>
</dbReference>
<dbReference type="PANTHER" id="PTHR10794:SF63">
    <property type="entry name" value="ALPHA_BETA HYDROLASE 1, ISOFORM A"/>
    <property type="match status" value="1"/>
</dbReference>
<name>A0A8J5QG51_9ASCO</name>
<dbReference type="InterPro" id="IPR000952">
    <property type="entry name" value="AB_hydrolase_4_CS"/>
</dbReference>
<accession>A0A8J5QG51</accession>
<evidence type="ECO:0008006" key="4">
    <source>
        <dbReference type="Google" id="ProtNLM"/>
    </source>
</evidence>
<dbReference type="InterPro" id="IPR050960">
    <property type="entry name" value="AB_hydrolase_4_sf"/>
</dbReference>
<reference evidence="2 3" key="1">
    <citation type="journal article" date="2021" name="DNA Res.">
        <title>Genome analysis of Candida subhashii reveals its hybrid nature and dual mitochondrial genome conformations.</title>
        <authorList>
            <person name="Mixao V."/>
            <person name="Hegedusova E."/>
            <person name="Saus E."/>
            <person name="Pryszcz L.P."/>
            <person name="Cillingova A."/>
            <person name="Nosek J."/>
            <person name="Gabaldon T."/>
        </authorList>
    </citation>
    <scope>NUCLEOTIDE SEQUENCE [LARGE SCALE GENOMIC DNA]</scope>
    <source>
        <strain evidence="2 3">CBS 10753</strain>
    </source>
</reference>
<protein>
    <recommendedName>
        <fullName evidence="4">AB hydrolase-1 domain-containing protein</fullName>
    </recommendedName>
</protein>
<proteinExistence type="predicted"/>
<dbReference type="GO" id="GO:0051793">
    <property type="term" value="P:medium-chain fatty acid catabolic process"/>
    <property type="evidence" value="ECO:0007669"/>
    <property type="project" value="TreeGrafter"/>
</dbReference>
<dbReference type="GO" id="GO:0047372">
    <property type="term" value="F:monoacylglycerol lipase activity"/>
    <property type="evidence" value="ECO:0007669"/>
    <property type="project" value="TreeGrafter"/>
</dbReference>
<gene>
    <name evidence="2" type="ORF">J8A68_005012</name>
</gene>
<sequence>MASILQAVQDAIHTEFEIIRESLKSGLSEDLNKFLNKSTSKNAKKLIPKALKTEMLGSGLFKSSVENYIPATPIKFTKSGDKSNDPGTKVTTLPELIKNAAPEFYKGYSFFVNPMLSSGHAQTAYTALNKFANSFHVHYKRRILTIEDKTYTLPTGERLKYDQWEGETTIALDYAVPHHDPNPDHEKFKPASQTKELPPRTEYMNPQEEPTMISNDDSKPLLIVLHGLSGGSYEAYIRAVLNKIILDPYHVDAVVLNSRGCFETANKRVYLMGFSLGGAILANYLGQEGDAISKQIKGAFIFGTPWDFPDSAVHLRESIIGHNVYSPTMCNNLMRLLDSHGILLNNEYIKQCRDNADKYNIKFLKQFDHYFTSKLFGLNSADEYYRLASPVQRLMKVRVPTVIISSKDDPITGSRTLPISEVELNPYTTLVTTTVGGHLGWFTLTGDRWYTTPICKLITEMNKWDVDHSSVTKDDLPVDINKSWRHDRLVNGIEHLLLLSWTLINLFIYTVNIFKMHNTNSNNSNNSTAAKKKQTSKKQIQNSSNGNSSCKWISQLRTLPSNPNSNDFLKLEYIDVNLNNSRKLISNVIELSESTKDYIDDVDLQINGNLIQLTQVKRELQWLDKL</sequence>
<dbReference type="Proteomes" id="UP000694255">
    <property type="component" value="Unassembled WGS sequence"/>
</dbReference>
<dbReference type="AlphaFoldDB" id="A0A8J5QG51"/>
<feature type="region of interest" description="Disordered" evidence="1">
    <location>
        <begin position="524"/>
        <end position="548"/>
    </location>
</feature>
<dbReference type="GeneID" id="73471812"/>
<evidence type="ECO:0000256" key="1">
    <source>
        <dbReference type="SAM" id="MobiDB-lite"/>
    </source>
</evidence>
<dbReference type="RefSeq" id="XP_049261667.1">
    <property type="nucleotide sequence ID" value="XM_049409033.1"/>
</dbReference>
<dbReference type="EMBL" id="JAGSYN010000219">
    <property type="protein sequence ID" value="KAG7661434.1"/>
    <property type="molecule type" value="Genomic_DNA"/>
</dbReference>
<dbReference type="PROSITE" id="PS01133">
    <property type="entry name" value="UPF0017"/>
    <property type="match status" value="1"/>
</dbReference>
<feature type="region of interest" description="Disordered" evidence="1">
    <location>
        <begin position="181"/>
        <end position="200"/>
    </location>
</feature>
<organism evidence="2 3">
    <name type="scientific">[Candida] subhashii</name>
    <dbReference type="NCBI Taxonomy" id="561895"/>
    <lineage>
        <taxon>Eukaryota</taxon>
        <taxon>Fungi</taxon>
        <taxon>Dikarya</taxon>
        <taxon>Ascomycota</taxon>
        <taxon>Saccharomycotina</taxon>
        <taxon>Pichiomycetes</taxon>
        <taxon>Debaryomycetaceae</taxon>
        <taxon>Spathaspora</taxon>
    </lineage>
</organism>
<evidence type="ECO:0000313" key="3">
    <source>
        <dbReference type="Proteomes" id="UP000694255"/>
    </source>
</evidence>
<evidence type="ECO:0000313" key="2">
    <source>
        <dbReference type="EMBL" id="KAG7661434.1"/>
    </source>
</evidence>
<dbReference type="GO" id="GO:0008126">
    <property type="term" value="F:acetylesterase activity"/>
    <property type="evidence" value="ECO:0007669"/>
    <property type="project" value="TreeGrafter"/>
</dbReference>